<dbReference type="AlphaFoldDB" id="A0AA35XF08"/>
<feature type="non-terminal residue" evidence="2">
    <location>
        <position position="1"/>
    </location>
</feature>
<sequence>LRPAAHHRRRPRAARRSGLGRAPCRAGRCGLRHRRQCLFQSAGAEARGVPGDPGRNPPSGALRLRPRRHRVEPPESVRCDARPEDSHDRDHRLPRRRQDQPHPPRAERSERAAHRAHHQRVRRPRHRPGGAAGMRRYGLRRNRYRRARQRLHLLHRRRRLRAGDRGVARPRPRARAHPDRDLGPCAPQTPGRRLQLARDPHPAHRRRRGRGGGRPGAGGRPLRRRRRRAPGPARGGRGAGSRVAAGRGVRGPDRLRRHGDPQQVRPAGCRRRRARRSAYAAALEAGCPHRQGGPRARAADLLLGLDAAAEADLASRRSHHDDLDEPHDHDEFESFVMAPGTIDDPAAFAERLSAAAAAHGVLRAKGSSMWPAAGGDWWCRRSAPASTATSTATGTRTRRGRAASS</sequence>
<proteinExistence type="predicted"/>
<feature type="region of interest" description="Disordered" evidence="1">
    <location>
        <begin position="382"/>
        <end position="405"/>
    </location>
</feature>
<feature type="compositionally biased region" description="Basic and acidic residues" evidence="1">
    <location>
        <begin position="71"/>
        <end position="113"/>
    </location>
</feature>
<feature type="compositionally biased region" description="Basic residues" evidence="1">
    <location>
        <begin position="1"/>
        <end position="15"/>
    </location>
</feature>
<feature type="compositionally biased region" description="Basic residues" evidence="1">
    <location>
        <begin position="396"/>
        <end position="405"/>
    </location>
</feature>
<feature type="region of interest" description="Disordered" evidence="1">
    <location>
        <begin position="44"/>
        <end position="272"/>
    </location>
</feature>
<feature type="compositionally biased region" description="Basic and acidic residues" evidence="1">
    <location>
        <begin position="250"/>
        <end position="260"/>
    </location>
</feature>
<accession>A0AA35XF08</accession>
<gene>
    <name evidence="2" type="ORF">GBAR_LOCUS30702</name>
</gene>
<evidence type="ECO:0000313" key="3">
    <source>
        <dbReference type="Proteomes" id="UP001174909"/>
    </source>
</evidence>
<comment type="caution">
    <text evidence="2">The sequence shown here is derived from an EMBL/GenBank/DDBJ whole genome shotgun (WGS) entry which is preliminary data.</text>
</comment>
<evidence type="ECO:0000313" key="2">
    <source>
        <dbReference type="EMBL" id="CAI8056348.1"/>
    </source>
</evidence>
<feature type="compositionally biased region" description="Basic residues" evidence="1">
    <location>
        <begin position="137"/>
        <end position="160"/>
    </location>
</feature>
<reference evidence="2" key="1">
    <citation type="submission" date="2023-03" db="EMBL/GenBank/DDBJ databases">
        <authorList>
            <person name="Steffen K."/>
            <person name="Cardenas P."/>
        </authorList>
    </citation>
    <scope>NUCLEOTIDE SEQUENCE</scope>
</reference>
<protein>
    <submittedName>
        <fullName evidence="2">Protein CobW</fullName>
    </submittedName>
</protein>
<dbReference type="EMBL" id="CASHTH010004350">
    <property type="protein sequence ID" value="CAI8056348.1"/>
    <property type="molecule type" value="Genomic_DNA"/>
</dbReference>
<dbReference type="Proteomes" id="UP001174909">
    <property type="component" value="Unassembled WGS sequence"/>
</dbReference>
<feature type="region of interest" description="Disordered" evidence="1">
    <location>
        <begin position="1"/>
        <end position="24"/>
    </location>
</feature>
<evidence type="ECO:0000256" key="1">
    <source>
        <dbReference type="SAM" id="MobiDB-lite"/>
    </source>
</evidence>
<feature type="compositionally biased region" description="Low complexity" evidence="1">
    <location>
        <begin position="382"/>
        <end position="395"/>
    </location>
</feature>
<name>A0AA35XF08_GEOBA</name>
<keyword evidence="3" id="KW-1185">Reference proteome</keyword>
<feature type="compositionally biased region" description="Basic residues" evidence="1">
    <location>
        <begin position="114"/>
        <end position="128"/>
    </location>
</feature>
<organism evidence="2 3">
    <name type="scientific">Geodia barretti</name>
    <name type="common">Barrett's horny sponge</name>
    <dbReference type="NCBI Taxonomy" id="519541"/>
    <lineage>
        <taxon>Eukaryota</taxon>
        <taxon>Metazoa</taxon>
        <taxon>Porifera</taxon>
        <taxon>Demospongiae</taxon>
        <taxon>Heteroscleromorpha</taxon>
        <taxon>Tetractinellida</taxon>
        <taxon>Astrophorina</taxon>
        <taxon>Geodiidae</taxon>
        <taxon>Geodia</taxon>
    </lineage>
</organism>